<name>A0ABY1QMV1_9BACT</name>
<reference evidence="1 2" key="1">
    <citation type="submission" date="2017-05" db="EMBL/GenBank/DDBJ databases">
        <authorList>
            <person name="Varghese N."/>
            <person name="Submissions S."/>
        </authorList>
    </citation>
    <scope>NUCLEOTIDE SEQUENCE [LARGE SCALE GENOMIC DNA]</scope>
    <source>
        <strain evidence="1 2">DSM 25457</strain>
    </source>
</reference>
<dbReference type="Proteomes" id="UP001158067">
    <property type="component" value="Unassembled WGS sequence"/>
</dbReference>
<evidence type="ECO:0000313" key="2">
    <source>
        <dbReference type="Proteomes" id="UP001158067"/>
    </source>
</evidence>
<accession>A0ABY1QMV1</accession>
<dbReference type="EMBL" id="FXUG01000019">
    <property type="protein sequence ID" value="SMP75568.1"/>
    <property type="molecule type" value="Genomic_DNA"/>
</dbReference>
<evidence type="ECO:0000313" key="1">
    <source>
        <dbReference type="EMBL" id="SMP75568.1"/>
    </source>
</evidence>
<protein>
    <submittedName>
        <fullName evidence="1">Uncharacterized protein</fullName>
    </submittedName>
</protein>
<proteinExistence type="predicted"/>
<keyword evidence="2" id="KW-1185">Reference proteome</keyword>
<sequence>MVKPSLPHHDPIFAGTMAPIVPPSQSMVPLISAGPAVLLQQKRCGCSGFLQTPTTPKQVYVKPQLGLTTSSTVQTKGW</sequence>
<gene>
    <name evidence="1" type="ORF">SAMN06265222_11977</name>
</gene>
<organism evidence="1 2">
    <name type="scientific">Neorhodopirellula lusitana</name>
    <dbReference type="NCBI Taxonomy" id="445327"/>
    <lineage>
        <taxon>Bacteria</taxon>
        <taxon>Pseudomonadati</taxon>
        <taxon>Planctomycetota</taxon>
        <taxon>Planctomycetia</taxon>
        <taxon>Pirellulales</taxon>
        <taxon>Pirellulaceae</taxon>
        <taxon>Neorhodopirellula</taxon>
    </lineage>
</organism>
<comment type="caution">
    <text evidence="1">The sequence shown here is derived from an EMBL/GenBank/DDBJ whole genome shotgun (WGS) entry which is preliminary data.</text>
</comment>